<dbReference type="AlphaFoldDB" id="A0A514JMA2"/>
<sequence length="82" mass="9006">MPDNTGKSEFTFVVTGVELTKDQEERISRAIAQAGALALGDVAPRDALPVRLDPKIWWYGQPKDVLVRELQQFAAAEAGPVR</sequence>
<evidence type="ECO:0000313" key="3">
    <source>
        <dbReference type="Proteomes" id="UP000316215"/>
    </source>
</evidence>
<keyword evidence="3" id="KW-1185">Reference proteome</keyword>
<gene>
    <name evidence="2" type="ORF">CD934_07005</name>
    <name evidence="1" type="ORF">FHS33_006827</name>
</gene>
<reference evidence="1 4" key="2">
    <citation type="submission" date="2020-08" db="EMBL/GenBank/DDBJ databases">
        <title>Genomic Encyclopedia of Type Strains, Phase III (KMG-III): the genomes of soil and plant-associated and newly described type strains.</title>
        <authorList>
            <person name="Whitman W."/>
        </authorList>
    </citation>
    <scope>NUCLEOTIDE SEQUENCE [LARGE SCALE GENOMIC DNA]</scope>
    <source>
        <strain evidence="1 4">CECT 3271</strain>
    </source>
</reference>
<organism evidence="2 3">
    <name type="scientific">Streptomyces calvus</name>
    <dbReference type="NCBI Taxonomy" id="67282"/>
    <lineage>
        <taxon>Bacteria</taxon>
        <taxon>Bacillati</taxon>
        <taxon>Actinomycetota</taxon>
        <taxon>Actinomycetes</taxon>
        <taxon>Kitasatosporales</taxon>
        <taxon>Streptomycetaceae</taxon>
        <taxon>Streptomyces</taxon>
    </lineage>
</organism>
<dbReference type="OrthoDB" id="4316306at2"/>
<dbReference type="EMBL" id="CP022310">
    <property type="protein sequence ID" value="QDI68456.1"/>
    <property type="molecule type" value="Genomic_DNA"/>
</dbReference>
<dbReference type="EMBL" id="JACJIE010000034">
    <property type="protein sequence ID" value="MBA8948354.1"/>
    <property type="molecule type" value="Genomic_DNA"/>
</dbReference>
<dbReference type="KEGG" id="sast:CD934_07005"/>
<dbReference type="Proteomes" id="UP000316215">
    <property type="component" value="Chromosome"/>
</dbReference>
<name>A0A514JMA2_9ACTN</name>
<accession>A0A514JMA2</accession>
<dbReference type="RefSeq" id="WP_142192544.1">
    <property type="nucleotide sequence ID" value="NZ_BMSU01000036.1"/>
</dbReference>
<evidence type="ECO:0000313" key="4">
    <source>
        <dbReference type="Proteomes" id="UP000530412"/>
    </source>
</evidence>
<protein>
    <submittedName>
        <fullName evidence="2">Uncharacterized protein</fullName>
    </submittedName>
</protein>
<evidence type="ECO:0000313" key="1">
    <source>
        <dbReference type="EMBL" id="MBA8948354.1"/>
    </source>
</evidence>
<evidence type="ECO:0000313" key="2">
    <source>
        <dbReference type="EMBL" id="QDI68456.1"/>
    </source>
</evidence>
<proteinExistence type="predicted"/>
<reference evidence="2 3" key="1">
    <citation type="submission" date="2017-07" db="EMBL/GenBank/DDBJ databases">
        <title>The Complete Genome of Streptomyces asterosporus-ZSY.</title>
        <authorList>
            <person name="Zhang S."/>
        </authorList>
    </citation>
    <scope>NUCLEOTIDE SEQUENCE [LARGE SCALE GENOMIC DNA]</scope>
    <source>
        <strain evidence="2 3">DSM 41452</strain>
    </source>
</reference>
<dbReference type="Proteomes" id="UP000530412">
    <property type="component" value="Unassembled WGS sequence"/>
</dbReference>